<keyword evidence="1" id="KW-0812">Transmembrane</keyword>
<feature type="transmembrane region" description="Helical" evidence="1">
    <location>
        <begin position="52"/>
        <end position="73"/>
    </location>
</feature>
<comment type="caution">
    <text evidence="2">The sequence shown here is derived from an EMBL/GenBank/DDBJ whole genome shotgun (WGS) entry which is preliminary data.</text>
</comment>
<feature type="transmembrane region" description="Helical" evidence="1">
    <location>
        <begin position="118"/>
        <end position="138"/>
    </location>
</feature>
<feature type="transmembrane region" description="Helical" evidence="1">
    <location>
        <begin position="7"/>
        <end position="32"/>
    </location>
</feature>
<sequence>MKLIKSFLHITLSVATALLIIQSLLALLIVFLPMTDLSSFNTLGITMSGHISLGNLAVLLMHNGLWIVGLHMLKRQIKHFQLSDLMTEDFSKTIKRLGGLIFLAELFSSYLTTIQAPVGTYIIDIKYSVYLIIAGFACDYARRYMTKENLTI</sequence>
<accession>A0ABT9YT22</accession>
<keyword evidence="3" id="KW-1185">Reference proteome</keyword>
<dbReference type="Proteomes" id="UP001223079">
    <property type="component" value="Unassembled WGS sequence"/>
</dbReference>
<proteinExistence type="predicted"/>
<evidence type="ECO:0008006" key="4">
    <source>
        <dbReference type="Google" id="ProtNLM"/>
    </source>
</evidence>
<gene>
    <name evidence="2" type="ORF">J2S23_001714</name>
</gene>
<evidence type="ECO:0000256" key="1">
    <source>
        <dbReference type="SAM" id="Phobius"/>
    </source>
</evidence>
<dbReference type="EMBL" id="JAUSTM010000018">
    <property type="protein sequence ID" value="MDQ0223139.1"/>
    <property type="molecule type" value="Genomic_DNA"/>
</dbReference>
<dbReference type="RefSeq" id="WP_307122294.1">
    <property type="nucleotide sequence ID" value="NZ_JAUSTM010000018.1"/>
</dbReference>
<feature type="transmembrane region" description="Helical" evidence="1">
    <location>
        <begin position="94"/>
        <end position="112"/>
    </location>
</feature>
<organism evidence="2 3">
    <name type="scientific">Streptococcus moroccensis</name>
    <dbReference type="NCBI Taxonomy" id="1451356"/>
    <lineage>
        <taxon>Bacteria</taxon>
        <taxon>Bacillati</taxon>
        <taxon>Bacillota</taxon>
        <taxon>Bacilli</taxon>
        <taxon>Lactobacillales</taxon>
        <taxon>Streptococcaceae</taxon>
        <taxon>Streptococcus</taxon>
    </lineage>
</organism>
<evidence type="ECO:0000313" key="2">
    <source>
        <dbReference type="EMBL" id="MDQ0223139.1"/>
    </source>
</evidence>
<keyword evidence="1" id="KW-1133">Transmembrane helix</keyword>
<evidence type="ECO:0000313" key="3">
    <source>
        <dbReference type="Proteomes" id="UP001223079"/>
    </source>
</evidence>
<reference evidence="2 3" key="1">
    <citation type="submission" date="2023-07" db="EMBL/GenBank/DDBJ databases">
        <title>Genomic Encyclopedia of Type Strains, Phase IV (KMG-IV): sequencing the most valuable type-strain genomes for metagenomic binning, comparative biology and taxonomic classification.</title>
        <authorList>
            <person name="Goeker M."/>
        </authorList>
    </citation>
    <scope>NUCLEOTIDE SEQUENCE [LARGE SCALE GENOMIC DNA]</scope>
    <source>
        <strain evidence="2 3">DSM 105143</strain>
    </source>
</reference>
<protein>
    <recommendedName>
        <fullName evidence="4">DUF2975 domain-containing protein</fullName>
    </recommendedName>
</protein>
<keyword evidence="1" id="KW-0472">Membrane</keyword>
<name>A0ABT9YT22_9STRE</name>